<evidence type="ECO:0000313" key="2">
    <source>
        <dbReference type="EMBL" id="MBM7128817.1"/>
    </source>
</evidence>
<evidence type="ECO:0000313" key="3">
    <source>
        <dbReference type="Proteomes" id="UP001430193"/>
    </source>
</evidence>
<dbReference type="EMBL" id="JADIKF010000035">
    <property type="protein sequence ID" value="MBM7128817.1"/>
    <property type="molecule type" value="Genomic_DNA"/>
</dbReference>
<accession>A0ABS2KDG6</accession>
<evidence type="ECO:0000256" key="1">
    <source>
        <dbReference type="SAM" id="SignalP"/>
    </source>
</evidence>
<sequence>MKAFVFSILVTLFFIAMPALAAPPDKDLRAAVDRLAALTSDGYATLYAEQTAAIPERSSRIVAVFFVLEGPGMGNGYWQFLAFFERNETAGPKYPPAHAYRLLAFRQVGARETRSFDAPTASFQNGILTVSGHALGPNDPMCCPSVPVRAVFKLEDGAVVEQQAGR</sequence>
<feature type="signal peptide" evidence="1">
    <location>
        <begin position="1"/>
        <end position="21"/>
    </location>
</feature>
<name>A0ABS2KDG6_9GAMM</name>
<gene>
    <name evidence="2" type="ORF">ISS99_04710</name>
</gene>
<keyword evidence="3" id="KW-1185">Reference proteome</keyword>
<dbReference type="Proteomes" id="UP001430193">
    <property type="component" value="Unassembled WGS sequence"/>
</dbReference>
<proteinExistence type="predicted"/>
<protein>
    <submittedName>
        <fullName evidence="2">Uncharacterized protein</fullName>
    </submittedName>
</protein>
<dbReference type="RefSeq" id="WP_204630430.1">
    <property type="nucleotide sequence ID" value="NZ_BSOC01000006.1"/>
</dbReference>
<reference evidence="2" key="1">
    <citation type="submission" date="2020-10" db="EMBL/GenBank/DDBJ databases">
        <title>Phylogeny of dyella-like bacteria.</title>
        <authorList>
            <person name="Fu J."/>
        </authorList>
    </citation>
    <scope>NUCLEOTIDE SEQUENCE</scope>
    <source>
        <strain evidence="2">DHON07</strain>
    </source>
</reference>
<keyword evidence="1" id="KW-0732">Signal</keyword>
<organism evidence="2 3">
    <name type="scientific">Dyella mobilis</name>
    <dbReference type="NCBI Taxonomy" id="1849582"/>
    <lineage>
        <taxon>Bacteria</taxon>
        <taxon>Pseudomonadati</taxon>
        <taxon>Pseudomonadota</taxon>
        <taxon>Gammaproteobacteria</taxon>
        <taxon>Lysobacterales</taxon>
        <taxon>Rhodanobacteraceae</taxon>
        <taxon>Dyella</taxon>
    </lineage>
</organism>
<feature type="chain" id="PRO_5046543087" evidence="1">
    <location>
        <begin position="22"/>
        <end position="166"/>
    </location>
</feature>
<comment type="caution">
    <text evidence="2">The sequence shown here is derived from an EMBL/GenBank/DDBJ whole genome shotgun (WGS) entry which is preliminary data.</text>
</comment>